<protein>
    <submittedName>
        <fullName evidence="1">Aldose 1-epimerase family protein</fullName>
    </submittedName>
</protein>
<dbReference type="InterPro" id="IPR011013">
    <property type="entry name" value="Gal_mutarotase_sf_dom"/>
</dbReference>
<dbReference type="Pfam" id="PF01263">
    <property type="entry name" value="Aldose_epim"/>
    <property type="match status" value="1"/>
</dbReference>
<dbReference type="InterPro" id="IPR037480">
    <property type="entry name" value="YihR-like"/>
</dbReference>
<dbReference type="InterPro" id="IPR014718">
    <property type="entry name" value="GH-type_carb-bd"/>
</dbReference>
<evidence type="ECO:0000313" key="2">
    <source>
        <dbReference type="Proteomes" id="UP001500013"/>
    </source>
</evidence>
<evidence type="ECO:0000313" key="1">
    <source>
        <dbReference type="EMBL" id="GAA1994261.1"/>
    </source>
</evidence>
<dbReference type="InterPro" id="IPR008183">
    <property type="entry name" value="Aldose_1/G6P_1-epimerase"/>
</dbReference>
<dbReference type="RefSeq" id="WP_344067248.1">
    <property type="nucleotide sequence ID" value="NZ_BAAAPU010000012.1"/>
</dbReference>
<accession>A0ABP5EBJ4</accession>
<name>A0ABP5EBJ4_9MICO</name>
<gene>
    <name evidence="1" type="ORF">GCM10009817_40710</name>
</gene>
<dbReference type="EMBL" id="BAAAPU010000012">
    <property type="protein sequence ID" value="GAA1994261.1"/>
    <property type="molecule type" value="Genomic_DNA"/>
</dbReference>
<proteinExistence type="predicted"/>
<dbReference type="SUPFAM" id="SSF74650">
    <property type="entry name" value="Galactose mutarotase-like"/>
    <property type="match status" value="1"/>
</dbReference>
<dbReference type="Proteomes" id="UP001500013">
    <property type="component" value="Unassembled WGS sequence"/>
</dbReference>
<dbReference type="Gene3D" id="2.70.98.10">
    <property type="match status" value="1"/>
</dbReference>
<comment type="caution">
    <text evidence="1">The sequence shown here is derived from an EMBL/GenBank/DDBJ whole genome shotgun (WGS) entry which is preliminary data.</text>
</comment>
<keyword evidence="2" id="KW-1185">Reference proteome</keyword>
<sequence>MSALSPAAPADPARAQPTGEQWTIGHGAFEATVVEVGGGLRTLTRDGVDLVAGYAADEPCASGRGQQLMPWPNRLRDGRYTFGGTEHQLPITEVPRGNASHGLVRWALWELVELEDDRVTVGYRLHPQPGWDHFLDLRTTYLLDDSGLVVTAAALNVGPSAAPFGYGAHPYLAIGDTLLPDVELQVPAATWVEVDDRLLPAATHPVDGKPCDFREAHRVGPATLDTAYTDVLRDEDGMWRCTVSAGDRATTLWADAAFPWLQVFTAIAEDRKGEVGIAVEPMSCPADAFNSGRDLVVLGPGEEWTGTWGISPA</sequence>
<reference evidence="2" key="1">
    <citation type="journal article" date="2019" name="Int. J. Syst. Evol. Microbiol.">
        <title>The Global Catalogue of Microorganisms (GCM) 10K type strain sequencing project: providing services to taxonomists for standard genome sequencing and annotation.</title>
        <authorList>
            <consortium name="The Broad Institute Genomics Platform"/>
            <consortium name="The Broad Institute Genome Sequencing Center for Infectious Disease"/>
            <person name="Wu L."/>
            <person name="Ma J."/>
        </authorList>
    </citation>
    <scope>NUCLEOTIDE SEQUENCE [LARGE SCALE GENOMIC DNA]</scope>
    <source>
        <strain evidence="2">JCM 15628</strain>
    </source>
</reference>
<organism evidence="1 2">
    <name type="scientific">Terrabacter lapilli</name>
    <dbReference type="NCBI Taxonomy" id="436231"/>
    <lineage>
        <taxon>Bacteria</taxon>
        <taxon>Bacillati</taxon>
        <taxon>Actinomycetota</taxon>
        <taxon>Actinomycetes</taxon>
        <taxon>Micrococcales</taxon>
        <taxon>Intrasporangiaceae</taxon>
        <taxon>Terrabacter</taxon>
    </lineage>
</organism>
<dbReference type="CDD" id="cd09022">
    <property type="entry name" value="Aldose_epim_Ec_YihR"/>
    <property type="match status" value="1"/>
</dbReference>